<keyword evidence="6" id="KW-0812">Transmembrane</keyword>
<comment type="similarity">
    <text evidence="3">Belongs to the methyl-accepting chemotaxis (MCP) protein family.</text>
</comment>
<dbReference type="PRINTS" id="PR00260">
    <property type="entry name" value="CHEMTRNSDUCR"/>
</dbReference>
<comment type="subcellular location">
    <subcellularLocation>
        <location evidence="1">Membrane</location>
    </subcellularLocation>
</comment>
<dbReference type="GO" id="GO:0007165">
    <property type="term" value="P:signal transduction"/>
    <property type="evidence" value="ECO:0007669"/>
    <property type="project" value="UniProtKB-KW"/>
</dbReference>
<dbReference type="InterPro" id="IPR004089">
    <property type="entry name" value="MCPsignal_dom"/>
</dbReference>
<dbReference type="InterPro" id="IPR024478">
    <property type="entry name" value="HlyB_4HB_MCP"/>
</dbReference>
<dbReference type="RefSeq" id="WP_042317319.1">
    <property type="nucleotide sequence ID" value="NZ_CP026111.1"/>
</dbReference>
<gene>
    <name evidence="8" type="ORF">C2L65_04980</name>
</gene>
<dbReference type="Gene3D" id="1.10.287.950">
    <property type="entry name" value="Methyl-accepting chemotaxis protein"/>
    <property type="match status" value="1"/>
</dbReference>
<dbReference type="GO" id="GO:0005886">
    <property type="term" value="C:plasma membrane"/>
    <property type="evidence" value="ECO:0007669"/>
    <property type="project" value="TreeGrafter"/>
</dbReference>
<evidence type="ECO:0000256" key="2">
    <source>
        <dbReference type="ARBA" id="ARBA00022481"/>
    </source>
</evidence>
<dbReference type="PANTHER" id="PTHR43531">
    <property type="entry name" value="PROTEIN ICFG"/>
    <property type="match status" value="1"/>
</dbReference>
<evidence type="ECO:0000313" key="9">
    <source>
        <dbReference type="Proteomes" id="UP000243502"/>
    </source>
</evidence>
<dbReference type="Pfam" id="PF12729">
    <property type="entry name" value="4HB_MCP_1"/>
    <property type="match status" value="1"/>
</dbReference>
<keyword evidence="2" id="KW-0488">Methylation</keyword>
<evidence type="ECO:0000256" key="3">
    <source>
        <dbReference type="ARBA" id="ARBA00029447"/>
    </source>
</evidence>
<reference evidence="8 9" key="1">
    <citation type="submission" date="2018-01" db="EMBL/GenBank/DDBJ databases">
        <title>Species boundaries and ecological features among Paraburkholderia terrae DSMZ17804T, P. hospita DSMZ17164T and P. caribensis DSMZ13236T.</title>
        <authorList>
            <person name="Pratama A.A."/>
        </authorList>
    </citation>
    <scope>NUCLEOTIDE SEQUENCE [LARGE SCALE GENOMIC DNA]</scope>
    <source>
        <strain evidence="8 9">DSM 17804</strain>
    </source>
</reference>
<evidence type="ECO:0000256" key="1">
    <source>
        <dbReference type="ARBA" id="ARBA00004370"/>
    </source>
</evidence>
<accession>A0A2I8EI02</accession>
<dbReference type="Proteomes" id="UP000243502">
    <property type="component" value="Chromosome 1"/>
</dbReference>
<dbReference type="KEGG" id="pter:C2L65_04980"/>
<evidence type="ECO:0000313" key="8">
    <source>
        <dbReference type="EMBL" id="AUT59022.1"/>
    </source>
</evidence>
<sequence length="555" mass="58109">MKAVSLGGQTGAGFVPDGEAVGGRPGSGKRPAGGRMRSWSVKTTLRFAFAVLLAGTLAIGVFSLAQISRLNGQMRSIYEQGHIASRAAEEARGYLLRSSRAQKMLLTATTAKERDELGADIDKGLTGLSAELNTLQQYADSAAATAQQKKFAAAIGVWSGHMRDFVTLVKAQPLDLSQMNWQVGTTDVSLLVETGKLEKLVDELVAQRGTAAKATIDASSFIYQSSFVMMAVMTIALIVLAFVISEWVVRRLARQLGGEPVYAKEIATRIAAGDLSNDIALGKRDNGSMLSALRDMQNGLSSTVSHIAASAEAIAAASGQISMGNLDLSQRTEQQAMALERTASSMEELTSTVRQNADNAKQARTLADNASSIAEKGGDVVGRVVTTMGQINDSAKSIGDIIGVIEGIAFQTNILALNAAVEAARAGEEGRGFSVVAGEVRNLAQRSAAAAKEIKTLISASVERASNGSQLAQDAGQTMDEVVKAVKRVTDIMGEISAASAEQSSGIEEINLAVSQMDAGTQQNAALVEQATAAARALDDQAQALKVAVAKFSLR</sequence>
<dbReference type="OrthoDB" id="9795078at2"/>
<organism evidence="8 9">
    <name type="scientific">Paraburkholderia terrae</name>
    <dbReference type="NCBI Taxonomy" id="311230"/>
    <lineage>
        <taxon>Bacteria</taxon>
        <taxon>Pseudomonadati</taxon>
        <taxon>Pseudomonadota</taxon>
        <taxon>Betaproteobacteria</taxon>
        <taxon>Burkholderiales</taxon>
        <taxon>Burkholderiaceae</taxon>
        <taxon>Paraburkholderia</taxon>
    </lineage>
</organism>
<dbReference type="GO" id="GO:0004888">
    <property type="term" value="F:transmembrane signaling receptor activity"/>
    <property type="evidence" value="ECO:0007669"/>
    <property type="project" value="InterPro"/>
</dbReference>
<dbReference type="PANTHER" id="PTHR43531:SF14">
    <property type="entry name" value="METHYL-ACCEPTING CHEMOTAXIS PROTEIN I-RELATED"/>
    <property type="match status" value="1"/>
</dbReference>
<dbReference type="CDD" id="cd11386">
    <property type="entry name" value="MCP_signal"/>
    <property type="match status" value="1"/>
</dbReference>
<protein>
    <submittedName>
        <fullName evidence="8">Methyl-accepting chemotaxis protein</fullName>
    </submittedName>
</protein>
<dbReference type="InterPro" id="IPR051310">
    <property type="entry name" value="MCP_chemotaxis"/>
</dbReference>
<dbReference type="PROSITE" id="PS50111">
    <property type="entry name" value="CHEMOTAXIS_TRANSDUC_2"/>
    <property type="match status" value="1"/>
</dbReference>
<proteinExistence type="inferred from homology"/>
<feature type="region of interest" description="Disordered" evidence="5">
    <location>
        <begin position="1"/>
        <end position="35"/>
    </location>
</feature>
<feature type="transmembrane region" description="Helical" evidence="6">
    <location>
        <begin position="227"/>
        <end position="249"/>
    </location>
</feature>
<dbReference type="AlphaFoldDB" id="A0A2I8EI02"/>
<name>A0A2I8EI02_9BURK</name>
<keyword evidence="4" id="KW-0807">Transducer</keyword>
<dbReference type="EMBL" id="CP026111">
    <property type="protein sequence ID" value="AUT59022.1"/>
    <property type="molecule type" value="Genomic_DNA"/>
</dbReference>
<dbReference type="FunFam" id="1.10.287.950:FF:000001">
    <property type="entry name" value="Methyl-accepting chemotaxis sensory transducer"/>
    <property type="match status" value="1"/>
</dbReference>
<evidence type="ECO:0000259" key="7">
    <source>
        <dbReference type="PROSITE" id="PS50111"/>
    </source>
</evidence>
<keyword evidence="6" id="KW-0472">Membrane</keyword>
<dbReference type="SMART" id="SM00283">
    <property type="entry name" value="MA"/>
    <property type="match status" value="1"/>
</dbReference>
<keyword evidence="6" id="KW-1133">Transmembrane helix</keyword>
<evidence type="ECO:0000256" key="4">
    <source>
        <dbReference type="PROSITE-ProRule" id="PRU00284"/>
    </source>
</evidence>
<evidence type="ECO:0000256" key="5">
    <source>
        <dbReference type="SAM" id="MobiDB-lite"/>
    </source>
</evidence>
<evidence type="ECO:0000256" key="6">
    <source>
        <dbReference type="SAM" id="Phobius"/>
    </source>
</evidence>
<dbReference type="InterPro" id="IPR004090">
    <property type="entry name" value="Chemotax_Me-accpt_rcpt"/>
</dbReference>
<feature type="transmembrane region" description="Helical" evidence="6">
    <location>
        <begin position="45"/>
        <end position="65"/>
    </location>
</feature>
<dbReference type="SUPFAM" id="SSF58104">
    <property type="entry name" value="Methyl-accepting chemotaxis protein (MCP) signaling domain"/>
    <property type="match status" value="1"/>
</dbReference>
<dbReference type="Pfam" id="PF00015">
    <property type="entry name" value="MCPsignal"/>
    <property type="match status" value="1"/>
</dbReference>
<feature type="domain" description="Methyl-accepting transducer" evidence="7">
    <location>
        <begin position="310"/>
        <end position="539"/>
    </location>
</feature>
<dbReference type="GO" id="GO:0006935">
    <property type="term" value="P:chemotaxis"/>
    <property type="evidence" value="ECO:0007669"/>
    <property type="project" value="InterPro"/>
</dbReference>